<protein>
    <submittedName>
        <fullName evidence="3">Uncharacterized protein</fullName>
    </submittedName>
</protein>
<dbReference type="AlphaFoldDB" id="A0AA36HCD6"/>
<name>A0AA36HCD6_CYLNA</name>
<keyword evidence="4" id="KW-1185">Reference proteome</keyword>
<keyword evidence="2" id="KW-0732">Signal</keyword>
<feature type="compositionally biased region" description="Basic and acidic residues" evidence="1">
    <location>
        <begin position="43"/>
        <end position="61"/>
    </location>
</feature>
<accession>A0AA36HCD6</accession>
<comment type="caution">
    <text evidence="3">The sequence shown here is derived from an EMBL/GenBank/DDBJ whole genome shotgun (WGS) entry which is preliminary data.</text>
</comment>
<evidence type="ECO:0000313" key="3">
    <source>
        <dbReference type="EMBL" id="CAJ0607993.1"/>
    </source>
</evidence>
<reference evidence="3" key="1">
    <citation type="submission" date="2023-07" db="EMBL/GenBank/DDBJ databases">
        <authorList>
            <consortium name="CYATHOMIX"/>
        </authorList>
    </citation>
    <scope>NUCLEOTIDE SEQUENCE</scope>
    <source>
        <strain evidence="3">N/A</strain>
    </source>
</reference>
<sequence length="262" mass="28920">MLLAFSLLALIAITCADLVDIACERNPSLRYCKGRNIRRKEPRVPEDPFEEKFRPHESHSTDDDDDDISLELEDTTIRPRRSTTPVPLPRQNLMYTVFPTLQKEKDWRKYCPVNEYTFQTTCLPGKKLRYDLQIGGIMLNYGSELGVLGQKTGKGPARALNALTHGYPSFGTAPEPSNADKKASQEFLKSFGIPNIPGLNKIFNKLGGNKVNKRVRGYEPGYGAVNPNAPLALGKTDRDAVNLPGGIGDIEIEKGGGFGIGK</sequence>
<gene>
    <name evidence="3" type="ORF">CYNAS_LOCUS19976</name>
</gene>
<feature type="signal peptide" evidence="2">
    <location>
        <begin position="1"/>
        <end position="16"/>
    </location>
</feature>
<proteinExistence type="predicted"/>
<feature type="chain" id="PRO_5041208307" evidence="2">
    <location>
        <begin position="17"/>
        <end position="262"/>
    </location>
</feature>
<feature type="region of interest" description="Disordered" evidence="1">
    <location>
        <begin position="43"/>
        <end position="67"/>
    </location>
</feature>
<dbReference type="Proteomes" id="UP001176961">
    <property type="component" value="Unassembled WGS sequence"/>
</dbReference>
<evidence type="ECO:0000256" key="2">
    <source>
        <dbReference type="SAM" id="SignalP"/>
    </source>
</evidence>
<dbReference type="EMBL" id="CATQJL010000316">
    <property type="protein sequence ID" value="CAJ0607993.1"/>
    <property type="molecule type" value="Genomic_DNA"/>
</dbReference>
<dbReference type="PANTHER" id="PTHR38613">
    <property type="entry name" value="PROTEIN CBG03211-RELATED"/>
    <property type="match status" value="1"/>
</dbReference>
<dbReference type="PANTHER" id="PTHR38613:SF1">
    <property type="entry name" value="PROTEIN CBG11062"/>
    <property type="match status" value="1"/>
</dbReference>
<evidence type="ECO:0000313" key="4">
    <source>
        <dbReference type="Proteomes" id="UP001176961"/>
    </source>
</evidence>
<evidence type="ECO:0000256" key="1">
    <source>
        <dbReference type="SAM" id="MobiDB-lite"/>
    </source>
</evidence>
<organism evidence="3 4">
    <name type="scientific">Cylicocyclus nassatus</name>
    <name type="common">Nematode worm</name>
    <dbReference type="NCBI Taxonomy" id="53992"/>
    <lineage>
        <taxon>Eukaryota</taxon>
        <taxon>Metazoa</taxon>
        <taxon>Ecdysozoa</taxon>
        <taxon>Nematoda</taxon>
        <taxon>Chromadorea</taxon>
        <taxon>Rhabditida</taxon>
        <taxon>Rhabditina</taxon>
        <taxon>Rhabditomorpha</taxon>
        <taxon>Strongyloidea</taxon>
        <taxon>Strongylidae</taxon>
        <taxon>Cylicocyclus</taxon>
    </lineage>
</organism>